<feature type="domain" description="SKP1 component POZ" evidence="6">
    <location>
        <begin position="57"/>
        <end position="117"/>
    </location>
</feature>
<dbReference type="Pfam" id="PF01466">
    <property type="entry name" value="Skp1"/>
    <property type="match status" value="1"/>
</dbReference>
<dbReference type="InterPro" id="IPR001232">
    <property type="entry name" value="SKP1-like"/>
</dbReference>
<evidence type="ECO:0000259" key="6">
    <source>
        <dbReference type="Pfam" id="PF03931"/>
    </source>
</evidence>
<evidence type="ECO:0000256" key="3">
    <source>
        <dbReference type="ARBA" id="ARBA00022786"/>
    </source>
</evidence>
<feature type="domain" description="SKP1 component dimerisation" evidence="5">
    <location>
        <begin position="154"/>
        <end position="201"/>
    </location>
</feature>
<dbReference type="Proteomes" id="UP001202328">
    <property type="component" value="Unassembled WGS sequence"/>
</dbReference>
<dbReference type="PANTHER" id="PTHR11165">
    <property type="entry name" value="SKP1"/>
    <property type="match status" value="1"/>
</dbReference>
<evidence type="ECO:0000256" key="2">
    <source>
        <dbReference type="ARBA" id="ARBA00009993"/>
    </source>
</evidence>
<dbReference type="Pfam" id="PF03931">
    <property type="entry name" value="Skp1_POZ"/>
    <property type="match status" value="1"/>
</dbReference>
<dbReference type="Gene3D" id="3.30.710.10">
    <property type="entry name" value="Potassium Channel Kv1.1, Chain A"/>
    <property type="match status" value="1"/>
</dbReference>
<proteinExistence type="inferred from homology"/>
<evidence type="ECO:0000256" key="1">
    <source>
        <dbReference type="ARBA" id="ARBA00004906"/>
    </source>
</evidence>
<evidence type="ECO:0000313" key="7">
    <source>
        <dbReference type="EMBL" id="KAI3949287.1"/>
    </source>
</evidence>
<dbReference type="InterPro" id="IPR016072">
    <property type="entry name" value="Skp1_comp_dimer"/>
</dbReference>
<dbReference type="SUPFAM" id="SSF54695">
    <property type="entry name" value="POZ domain"/>
    <property type="match status" value="1"/>
</dbReference>
<dbReference type="InterPro" id="IPR011333">
    <property type="entry name" value="SKP1/BTB/POZ_sf"/>
</dbReference>
<dbReference type="GO" id="GO:0006511">
    <property type="term" value="P:ubiquitin-dependent protein catabolic process"/>
    <property type="evidence" value="ECO:0007669"/>
    <property type="project" value="InterPro"/>
</dbReference>
<sequence>MASPSTLAAPESKKTKMHNEGSLAAPEANKPKIDNESYSSKIEAENDSIASASSTKKMLILRSSDNKTFEIEESVALASTTLRETIELVGVDNMIPLANVSSNILALVISYLNKYHNVEEFKEMLKWDKEFFKAIDDTQMIFDLINASNYLNIKSLQDSACDEAAERMKDMTVEDARELLRLENDFTPEEEAKLRQEYAHAFQK</sequence>
<evidence type="ECO:0000313" key="8">
    <source>
        <dbReference type="Proteomes" id="UP001202328"/>
    </source>
</evidence>
<feature type="region of interest" description="Disordered" evidence="4">
    <location>
        <begin position="1"/>
        <end position="45"/>
    </location>
</feature>
<dbReference type="InterPro" id="IPR036296">
    <property type="entry name" value="SKP1-like_dim_sf"/>
</dbReference>
<protein>
    <recommendedName>
        <fullName evidence="9">SKP1-like protein</fullName>
    </recommendedName>
</protein>
<comment type="pathway">
    <text evidence="1">Protein modification; protein ubiquitination.</text>
</comment>
<dbReference type="EMBL" id="JAJJMB010003142">
    <property type="protein sequence ID" value="KAI3949287.1"/>
    <property type="molecule type" value="Genomic_DNA"/>
</dbReference>
<gene>
    <name evidence="7" type="ORF">MKW98_023224</name>
</gene>
<dbReference type="AlphaFoldDB" id="A0AAD4T9R0"/>
<dbReference type="GO" id="GO:0009867">
    <property type="term" value="P:jasmonic acid mediated signaling pathway"/>
    <property type="evidence" value="ECO:0007669"/>
    <property type="project" value="UniProtKB-ARBA"/>
</dbReference>
<name>A0AAD4T9R0_9MAGN</name>
<evidence type="ECO:0000259" key="5">
    <source>
        <dbReference type="Pfam" id="PF01466"/>
    </source>
</evidence>
<evidence type="ECO:0000256" key="4">
    <source>
        <dbReference type="SAM" id="MobiDB-lite"/>
    </source>
</evidence>
<dbReference type="SUPFAM" id="SSF81382">
    <property type="entry name" value="Skp1 dimerisation domain-like"/>
    <property type="match status" value="1"/>
</dbReference>
<dbReference type="InterPro" id="IPR016897">
    <property type="entry name" value="SKP1"/>
</dbReference>
<reference evidence="7" key="1">
    <citation type="submission" date="2022-04" db="EMBL/GenBank/DDBJ databases">
        <title>A functionally conserved STORR gene fusion in Papaver species that diverged 16.8 million years ago.</title>
        <authorList>
            <person name="Catania T."/>
        </authorList>
    </citation>
    <scope>NUCLEOTIDE SEQUENCE</scope>
    <source>
        <strain evidence="7">S-188037</strain>
    </source>
</reference>
<dbReference type="InterPro" id="IPR016073">
    <property type="entry name" value="Skp1_comp_POZ"/>
</dbReference>
<keyword evidence="3" id="KW-0833">Ubl conjugation pathway</keyword>
<comment type="caution">
    <text evidence="7">The sequence shown here is derived from an EMBL/GenBank/DDBJ whole genome shotgun (WGS) entry which is preliminary data.</text>
</comment>
<keyword evidence="8" id="KW-1185">Reference proteome</keyword>
<comment type="similarity">
    <text evidence="2">Belongs to the SKP1 family.</text>
</comment>
<dbReference type="SMART" id="SM00512">
    <property type="entry name" value="Skp1"/>
    <property type="match status" value="1"/>
</dbReference>
<evidence type="ECO:0008006" key="9">
    <source>
        <dbReference type="Google" id="ProtNLM"/>
    </source>
</evidence>
<organism evidence="7 8">
    <name type="scientific">Papaver atlanticum</name>
    <dbReference type="NCBI Taxonomy" id="357466"/>
    <lineage>
        <taxon>Eukaryota</taxon>
        <taxon>Viridiplantae</taxon>
        <taxon>Streptophyta</taxon>
        <taxon>Embryophyta</taxon>
        <taxon>Tracheophyta</taxon>
        <taxon>Spermatophyta</taxon>
        <taxon>Magnoliopsida</taxon>
        <taxon>Ranunculales</taxon>
        <taxon>Papaveraceae</taxon>
        <taxon>Papaveroideae</taxon>
        <taxon>Papaver</taxon>
    </lineage>
</organism>
<accession>A0AAD4T9R0</accession>